<comment type="caution">
    <text evidence="1">The sequence shown here is derived from an EMBL/GenBank/DDBJ whole genome shotgun (WGS) entry which is preliminary data.</text>
</comment>
<gene>
    <name evidence="1" type="ORF">HMPREF9153_1041</name>
</gene>
<organism evidence="1 2">
    <name type="scientific">Cutibacterium avidum ATCC 25577</name>
    <dbReference type="NCBI Taxonomy" id="997355"/>
    <lineage>
        <taxon>Bacteria</taxon>
        <taxon>Bacillati</taxon>
        <taxon>Actinomycetota</taxon>
        <taxon>Actinomycetes</taxon>
        <taxon>Propionibacteriales</taxon>
        <taxon>Propionibacteriaceae</taxon>
        <taxon>Cutibacterium</taxon>
    </lineage>
</organism>
<dbReference type="AlphaFoldDB" id="G4CWY4"/>
<dbReference type="Proteomes" id="UP000005332">
    <property type="component" value="Unassembled WGS sequence"/>
</dbReference>
<keyword evidence="2" id="KW-1185">Reference proteome</keyword>
<evidence type="ECO:0000313" key="1">
    <source>
        <dbReference type="EMBL" id="EGY77498.1"/>
    </source>
</evidence>
<name>G4CWY4_9ACTN</name>
<accession>G4CWY4</accession>
<evidence type="ECO:0000313" key="2">
    <source>
        <dbReference type="Proteomes" id="UP000005332"/>
    </source>
</evidence>
<proteinExistence type="predicted"/>
<reference evidence="1 2" key="1">
    <citation type="submission" date="2011-06" db="EMBL/GenBank/DDBJ databases">
        <authorList>
            <person name="Muzny D."/>
            <person name="Qin X."/>
            <person name="Deng J."/>
            <person name="Jiang H."/>
            <person name="Liu Y."/>
            <person name="Qu J."/>
            <person name="Song X.-Z."/>
            <person name="Zhang L."/>
            <person name="Thornton R."/>
            <person name="Coyle M."/>
            <person name="Francisco L."/>
            <person name="Jackson L."/>
            <person name="Javaid M."/>
            <person name="Korchina V."/>
            <person name="Kovar C."/>
            <person name="Mata R."/>
            <person name="Mathew T."/>
            <person name="Ngo R."/>
            <person name="Nguyen L."/>
            <person name="Nguyen N."/>
            <person name="Okwuonu G."/>
            <person name="Ongeri F."/>
            <person name="Pham C."/>
            <person name="Simmons D."/>
            <person name="Wilczek-Boney K."/>
            <person name="Hale W."/>
            <person name="Jakkamsetti A."/>
            <person name="Pham P."/>
            <person name="Ruth R."/>
            <person name="San Lucas F."/>
            <person name="Warren J."/>
            <person name="Zhang J."/>
            <person name="Zhao Z."/>
            <person name="Zhou C."/>
            <person name="Zhu D."/>
            <person name="Lee S."/>
            <person name="Bess C."/>
            <person name="Blankenburg K."/>
            <person name="Forbes L."/>
            <person name="Fu Q."/>
            <person name="Gubbala S."/>
            <person name="Hirani K."/>
            <person name="Jayaseelan J.C."/>
            <person name="Lara F."/>
            <person name="Munidasa M."/>
            <person name="Palculict T."/>
            <person name="Patil S."/>
            <person name="Pu L.-L."/>
            <person name="Saada N."/>
            <person name="Tang L."/>
            <person name="Weissenberger G."/>
            <person name="Zhu Y."/>
            <person name="Hemphill L."/>
            <person name="Shang Y."/>
            <person name="Youmans B."/>
            <person name="Ayvaz T."/>
            <person name="Ross M."/>
            <person name="Santibanez J."/>
            <person name="Aqrawi P."/>
            <person name="Gross S."/>
            <person name="Joshi V."/>
            <person name="Fowler G."/>
            <person name="Nazareth L."/>
            <person name="Reid J."/>
            <person name="Worley K."/>
            <person name="Petrosino J."/>
            <person name="Highlander S."/>
            <person name="Gibbs R."/>
        </authorList>
    </citation>
    <scope>NUCLEOTIDE SEQUENCE [LARGE SCALE GENOMIC DNA]</scope>
    <source>
        <strain evidence="1 2">ATCC 25577</strain>
    </source>
</reference>
<dbReference type="HOGENOM" id="CLU_3294778_0_0_11"/>
<sequence length="40" mass="4259">MRGALESSLAVTMKCAAVLDVTSGWKFRLTSIGHGGRCFT</sequence>
<protein>
    <submittedName>
        <fullName evidence="1">Uncharacterized protein</fullName>
    </submittedName>
</protein>
<dbReference type="EMBL" id="AGBA01000013">
    <property type="protein sequence ID" value="EGY77498.1"/>
    <property type="molecule type" value="Genomic_DNA"/>
</dbReference>